<protein>
    <submittedName>
        <fullName evidence="2">Uncharacterized protein</fullName>
    </submittedName>
</protein>
<feature type="region of interest" description="Disordered" evidence="1">
    <location>
        <begin position="1"/>
        <end position="68"/>
    </location>
</feature>
<feature type="compositionally biased region" description="Pro residues" evidence="1">
    <location>
        <begin position="50"/>
        <end position="64"/>
    </location>
</feature>
<dbReference type="HOGENOM" id="CLU_540863_0_0_1"/>
<feature type="region of interest" description="Disordered" evidence="1">
    <location>
        <begin position="225"/>
        <end position="481"/>
    </location>
</feature>
<evidence type="ECO:0000313" key="3">
    <source>
        <dbReference type="Proteomes" id="UP000054477"/>
    </source>
</evidence>
<feature type="compositionally biased region" description="Low complexity" evidence="1">
    <location>
        <begin position="297"/>
        <end position="306"/>
    </location>
</feature>
<feature type="compositionally biased region" description="Polar residues" evidence="1">
    <location>
        <begin position="28"/>
        <end position="44"/>
    </location>
</feature>
<dbReference type="AlphaFoldDB" id="A0A0C9WWB8"/>
<dbReference type="EMBL" id="KN838575">
    <property type="protein sequence ID" value="KIK03935.1"/>
    <property type="molecule type" value="Genomic_DNA"/>
</dbReference>
<proteinExistence type="predicted"/>
<feature type="compositionally biased region" description="Polar residues" evidence="1">
    <location>
        <begin position="425"/>
        <end position="439"/>
    </location>
</feature>
<dbReference type="OrthoDB" id="3245731at2759"/>
<name>A0A0C9WWB8_9AGAR</name>
<dbReference type="Proteomes" id="UP000054477">
    <property type="component" value="Unassembled WGS sequence"/>
</dbReference>
<evidence type="ECO:0000313" key="2">
    <source>
        <dbReference type="EMBL" id="KIK03935.1"/>
    </source>
</evidence>
<evidence type="ECO:0000256" key="1">
    <source>
        <dbReference type="SAM" id="MobiDB-lite"/>
    </source>
</evidence>
<sequence length="501" mass="54175">MVFGFFSRKPAQPQASVEPILAGPVDSAASNSHQLHTPSPSTNYHHLHTPTPPPVPPPDTPSPQPEQLITDPADLLFLISSVPAQTLYAYTLTHLQDTPPPALSALTSFFSALTPPPRLHCVRCHKSYFELENTDRSCLVPHDDDSAIVDRVRTGIGSGAEYESLWGCCSRTVEGAGDMGPPDGWCYEGKHTVDPKRARFRADSTPHDDKLTTCAQLRCFAPPVTAKRARSTRKRARKDVEEDGKGGEEEDNASVGSSVSRGATSSKSNPTRPIKKPRKNTQTNNPPTDPDAMDVDPPSNSTSAPRPNTPPTSPRRKPSTPKPKSSASSSSTRAPVNKSPLSASFTAASPSPSRQIVSVELPLKTTHQRISKKVHEKEEMEESSGNEQEKGKEGEKVVYVTKSKASPALNRKSSVASLKHKASAASVTSPLKPRSSTGSLKPKSKLKSTAMQPPDVEKEKEGDTEKPALRTRASRKRLAEVVDTSVDGEGEVWMRMRTRSG</sequence>
<reference evidence="2 3" key="1">
    <citation type="submission" date="2014-04" db="EMBL/GenBank/DDBJ databases">
        <authorList>
            <consortium name="DOE Joint Genome Institute"/>
            <person name="Kuo A."/>
            <person name="Kohler A."/>
            <person name="Nagy L.G."/>
            <person name="Floudas D."/>
            <person name="Copeland A."/>
            <person name="Barry K.W."/>
            <person name="Cichocki N."/>
            <person name="Veneault-Fourrey C."/>
            <person name="LaButti K."/>
            <person name="Lindquist E.A."/>
            <person name="Lipzen A."/>
            <person name="Lundell T."/>
            <person name="Morin E."/>
            <person name="Murat C."/>
            <person name="Sun H."/>
            <person name="Tunlid A."/>
            <person name="Henrissat B."/>
            <person name="Grigoriev I.V."/>
            <person name="Hibbett D.S."/>
            <person name="Martin F."/>
            <person name="Nordberg H.P."/>
            <person name="Cantor M.N."/>
            <person name="Hua S.X."/>
        </authorList>
    </citation>
    <scope>NUCLEOTIDE SEQUENCE [LARGE SCALE GENOMIC DNA]</scope>
    <source>
        <strain evidence="2 3">LaAM-08-1</strain>
    </source>
</reference>
<reference evidence="3" key="2">
    <citation type="submission" date="2015-01" db="EMBL/GenBank/DDBJ databases">
        <title>Evolutionary Origins and Diversification of the Mycorrhizal Mutualists.</title>
        <authorList>
            <consortium name="DOE Joint Genome Institute"/>
            <consortium name="Mycorrhizal Genomics Consortium"/>
            <person name="Kohler A."/>
            <person name="Kuo A."/>
            <person name="Nagy L.G."/>
            <person name="Floudas D."/>
            <person name="Copeland A."/>
            <person name="Barry K.W."/>
            <person name="Cichocki N."/>
            <person name="Veneault-Fourrey C."/>
            <person name="LaButti K."/>
            <person name="Lindquist E.A."/>
            <person name="Lipzen A."/>
            <person name="Lundell T."/>
            <person name="Morin E."/>
            <person name="Murat C."/>
            <person name="Riley R."/>
            <person name="Ohm R."/>
            <person name="Sun H."/>
            <person name="Tunlid A."/>
            <person name="Henrissat B."/>
            <person name="Grigoriev I.V."/>
            <person name="Hibbett D.S."/>
            <person name="Martin F."/>
        </authorList>
    </citation>
    <scope>NUCLEOTIDE SEQUENCE [LARGE SCALE GENOMIC DNA]</scope>
    <source>
        <strain evidence="3">LaAM-08-1</strain>
    </source>
</reference>
<feature type="compositionally biased region" description="Basic and acidic residues" evidence="1">
    <location>
        <begin position="455"/>
        <end position="468"/>
    </location>
</feature>
<feature type="compositionally biased region" description="Low complexity" evidence="1">
    <location>
        <begin position="322"/>
        <end position="353"/>
    </location>
</feature>
<organism evidence="2 3">
    <name type="scientific">Laccaria amethystina LaAM-08-1</name>
    <dbReference type="NCBI Taxonomy" id="1095629"/>
    <lineage>
        <taxon>Eukaryota</taxon>
        <taxon>Fungi</taxon>
        <taxon>Dikarya</taxon>
        <taxon>Basidiomycota</taxon>
        <taxon>Agaricomycotina</taxon>
        <taxon>Agaricomycetes</taxon>
        <taxon>Agaricomycetidae</taxon>
        <taxon>Agaricales</taxon>
        <taxon>Agaricineae</taxon>
        <taxon>Hydnangiaceae</taxon>
        <taxon>Laccaria</taxon>
    </lineage>
</organism>
<gene>
    <name evidence="2" type="ORF">K443DRAFT_676428</name>
</gene>
<keyword evidence="3" id="KW-1185">Reference proteome</keyword>
<feature type="compositionally biased region" description="Polar residues" evidence="1">
    <location>
        <begin position="254"/>
        <end position="271"/>
    </location>
</feature>
<feature type="compositionally biased region" description="Basic and acidic residues" evidence="1">
    <location>
        <begin position="238"/>
        <end position="247"/>
    </location>
</feature>
<accession>A0A0C9WWB8</accession>
<feature type="compositionally biased region" description="Basic and acidic residues" evidence="1">
    <location>
        <begin position="387"/>
        <end position="396"/>
    </location>
</feature>
<feature type="compositionally biased region" description="Basic residues" evidence="1">
    <location>
        <begin position="227"/>
        <end position="237"/>
    </location>
</feature>